<dbReference type="Proteomes" id="UP000800094">
    <property type="component" value="Unassembled WGS sequence"/>
</dbReference>
<dbReference type="CDD" id="cd16448">
    <property type="entry name" value="RING-H2"/>
    <property type="match status" value="1"/>
</dbReference>
<evidence type="ECO:0000256" key="1">
    <source>
        <dbReference type="ARBA" id="ARBA00022723"/>
    </source>
</evidence>
<dbReference type="GO" id="GO:0061630">
    <property type="term" value="F:ubiquitin protein ligase activity"/>
    <property type="evidence" value="ECO:0007669"/>
    <property type="project" value="TreeGrafter"/>
</dbReference>
<name>A0A6A6IPG7_9PLEO</name>
<dbReference type="InterPro" id="IPR013083">
    <property type="entry name" value="Znf_RING/FYVE/PHD"/>
</dbReference>
<reference evidence="6" key="1">
    <citation type="journal article" date="2020" name="Stud. Mycol.">
        <title>101 Dothideomycetes genomes: a test case for predicting lifestyles and emergence of pathogens.</title>
        <authorList>
            <person name="Haridas S."/>
            <person name="Albert R."/>
            <person name="Binder M."/>
            <person name="Bloem J."/>
            <person name="Labutti K."/>
            <person name="Salamov A."/>
            <person name="Andreopoulos B."/>
            <person name="Baker S."/>
            <person name="Barry K."/>
            <person name="Bills G."/>
            <person name="Bluhm B."/>
            <person name="Cannon C."/>
            <person name="Castanera R."/>
            <person name="Culley D."/>
            <person name="Daum C."/>
            <person name="Ezra D."/>
            <person name="Gonzalez J."/>
            <person name="Henrissat B."/>
            <person name="Kuo A."/>
            <person name="Liang C."/>
            <person name="Lipzen A."/>
            <person name="Lutzoni F."/>
            <person name="Magnuson J."/>
            <person name="Mondo S."/>
            <person name="Nolan M."/>
            <person name="Ohm R."/>
            <person name="Pangilinan J."/>
            <person name="Park H.-J."/>
            <person name="Ramirez L."/>
            <person name="Alfaro M."/>
            <person name="Sun H."/>
            <person name="Tritt A."/>
            <person name="Yoshinaga Y."/>
            <person name="Zwiers L.-H."/>
            <person name="Turgeon B."/>
            <person name="Goodwin S."/>
            <person name="Spatafora J."/>
            <person name="Crous P."/>
            <person name="Grigoriev I."/>
        </authorList>
    </citation>
    <scope>NUCLEOTIDE SEQUENCE</scope>
    <source>
        <strain evidence="6">CBS 122368</strain>
    </source>
</reference>
<protein>
    <recommendedName>
        <fullName evidence="5">RING-type domain-containing protein</fullName>
    </recommendedName>
</protein>
<dbReference type="SMART" id="SM00744">
    <property type="entry name" value="RINGv"/>
    <property type="match status" value="1"/>
</dbReference>
<dbReference type="InterPro" id="IPR011016">
    <property type="entry name" value="Znf_RING-CH"/>
</dbReference>
<evidence type="ECO:0000313" key="6">
    <source>
        <dbReference type="EMBL" id="KAF2252149.1"/>
    </source>
</evidence>
<dbReference type="GO" id="GO:0008270">
    <property type="term" value="F:zinc ion binding"/>
    <property type="evidence" value="ECO:0007669"/>
    <property type="project" value="UniProtKB-KW"/>
</dbReference>
<dbReference type="PANTHER" id="PTHR45969:SF69">
    <property type="entry name" value="FINGER DOMAIN PROTEIN, PUTATIVE (AFU_ORTHOLOGUE AFUA_3G12190)-RELATED"/>
    <property type="match status" value="1"/>
</dbReference>
<proteinExistence type="predicted"/>
<evidence type="ECO:0000256" key="4">
    <source>
        <dbReference type="PROSITE-ProRule" id="PRU00175"/>
    </source>
</evidence>
<dbReference type="InterPro" id="IPR001841">
    <property type="entry name" value="Znf_RING"/>
</dbReference>
<accession>A0A6A6IPG7</accession>
<dbReference type="SMART" id="SM00184">
    <property type="entry name" value="RING"/>
    <property type="match status" value="1"/>
</dbReference>
<dbReference type="GO" id="GO:0016567">
    <property type="term" value="P:protein ubiquitination"/>
    <property type="evidence" value="ECO:0007669"/>
    <property type="project" value="TreeGrafter"/>
</dbReference>
<evidence type="ECO:0000313" key="7">
    <source>
        <dbReference type="Proteomes" id="UP000800094"/>
    </source>
</evidence>
<dbReference type="GeneID" id="54586301"/>
<sequence>MARYKRTPRDYRTENSSEVYIWFLDNFPTLLDAIHAYKRGTLPLGEAGRTVGLLLIASMALTSQVLQPPPPDSPHFTSIKNELYTWLIRQGLNASALRLERKFMDEFARAAEHYVDKKVDRNVRYSVVEAEMEDPARWTQETAWPAWDQFNMDLFDVSREHLFGPNAPNNEDTDNFVDAIKTTCSNENEDIEYPRYIGSWVEAAPDDTAVEYRPTGNPIPREKFCHSYRTLPEDCGVCQEEITQAEAEAGGVVSTLCGHLFHDECLYQWVNGSAMSKANTCPVCRTVLCEARDREHEPQ</sequence>
<keyword evidence="3" id="KW-0862">Zinc</keyword>
<evidence type="ECO:0000259" key="5">
    <source>
        <dbReference type="PROSITE" id="PS50089"/>
    </source>
</evidence>
<keyword evidence="1" id="KW-0479">Metal-binding</keyword>
<keyword evidence="2 4" id="KW-0863">Zinc-finger</keyword>
<dbReference type="Pfam" id="PF13639">
    <property type="entry name" value="zf-RING_2"/>
    <property type="match status" value="1"/>
</dbReference>
<dbReference type="PANTHER" id="PTHR45969">
    <property type="entry name" value="RING ZINC FINGER PROTEIN-RELATED"/>
    <property type="match status" value="1"/>
</dbReference>
<feature type="domain" description="RING-type" evidence="5">
    <location>
        <begin position="235"/>
        <end position="285"/>
    </location>
</feature>
<keyword evidence="7" id="KW-1185">Reference proteome</keyword>
<dbReference type="EMBL" id="ML987192">
    <property type="protein sequence ID" value="KAF2252149.1"/>
    <property type="molecule type" value="Genomic_DNA"/>
</dbReference>
<dbReference type="AlphaFoldDB" id="A0A6A6IPG7"/>
<dbReference type="PROSITE" id="PS50089">
    <property type="entry name" value="ZF_RING_2"/>
    <property type="match status" value="1"/>
</dbReference>
<dbReference type="RefSeq" id="XP_033687153.1">
    <property type="nucleotide sequence ID" value="XM_033832971.1"/>
</dbReference>
<dbReference type="SUPFAM" id="SSF57850">
    <property type="entry name" value="RING/U-box"/>
    <property type="match status" value="1"/>
</dbReference>
<organism evidence="6 7">
    <name type="scientific">Trematosphaeria pertusa</name>
    <dbReference type="NCBI Taxonomy" id="390896"/>
    <lineage>
        <taxon>Eukaryota</taxon>
        <taxon>Fungi</taxon>
        <taxon>Dikarya</taxon>
        <taxon>Ascomycota</taxon>
        <taxon>Pezizomycotina</taxon>
        <taxon>Dothideomycetes</taxon>
        <taxon>Pleosporomycetidae</taxon>
        <taxon>Pleosporales</taxon>
        <taxon>Massarineae</taxon>
        <taxon>Trematosphaeriaceae</taxon>
        <taxon>Trematosphaeria</taxon>
    </lineage>
</organism>
<dbReference type="OrthoDB" id="3791828at2759"/>
<dbReference type="Gene3D" id="3.30.40.10">
    <property type="entry name" value="Zinc/RING finger domain, C3HC4 (zinc finger)"/>
    <property type="match status" value="1"/>
</dbReference>
<gene>
    <name evidence="6" type="ORF">BU26DRAFT_561917</name>
</gene>
<evidence type="ECO:0000256" key="3">
    <source>
        <dbReference type="ARBA" id="ARBA00022833"/>
    </source>
</evidence>
<evidence type="ECO:0000256" key="2">
    <source>
        <dbReference type="ARBA" id="ARBA00022771"/>
    </source>
</evidence>